<name>A0A8S5QL82_9CAUD</name>
<organism evidence="1">
    <name type="scientific">Siphoviridae sp. cteoh1</name>
    <dbReference type="NCBI Taxonomy" id="2826407"/>
    <lineage>
        <taxon>Viruses</taxon>
        <taxon>Duplodnaviria</taxon>
        <taxon>Heunggongvirae</taxon>
        <taxon>Uroviricota</taxon>
        <taxon>Caudoviricetes</taxon>
    </lineage>
</organism>
<protein>
    <submittedName>
        <fullName evidence="1">Uncharacterized protein</fullName>
    </submittedName>
</protein>
<evidence type="ECO:0000313" key="1">
    <source>
        <dbReference type="EMBL" id="DAE19762.1"/>
    </source>
</evidence>
<reference evidence="1" key="1">
    <citation type="journal article" date="2021" name="Proc. Natl. Acad. Sci. U.S.A.">
        <title>A Catalog of Tens of Thousands of Viruses from Human Metagenomes Reveals Hidden Associations with Chronic Diseases.</title>
        <authorList>
            <person name="Tisza M.J."/>
            <person name="Buck C.B."/>
        </authorList>
    </citation>
    <scope>NUCLEOTIDE SEQUENCE</scope>
    <source>
        <strain evidence="1">Cteoh1</strain>
    </source>
</reference>
<sequence length="42" mass="4736">MYIAMLPGIDGWTELSDAQQSFIEQSIRNQDVNIFDAGSMSR</sequence>
<accession>A0A8S5QL82</accession>
<dbReference type="EMBL" id="BK015686">
    <property type="protein sequence ID" value="DAE19762.1"/>
    <property type="molecule type" value="Genomic_DNA"/>
</dbReference>
<proteinExistence type="predicted"/>